<sequence length="207" mass="23497">MPTRSRKKRETYHHGDLSRALVGAAIELISKGNSEQITLREVSRRVGVNHRAVYRHFKDLTALLAAVAEQGYRQLLETLRAALESARRSPPDKRMEAMATAYVGFAIDHSAHYRIMFGRRLNEDDRFPVLEELVQEAYTLIEQEIASGVEAGAFVSRPRRELVFSFWSLAHGFASLALVRRIKVKRVLVEPYVRQIVAPFVAGLRAL</sequence>
<accession>A0A2W5T4N0</accession>
<dbReference type="Pfam" id="PF13305">
    <property type="entry name" value="TetR_C_33"/>
    <property type="match status" value="1"/>
</dbReference>
<organism evidence="6 7">
    <name type="scientific">Archangium gephyra</name>
    <dbReference type="NCBI Taxonomy" id="48"/>
    <lineage>
        <taxon>Bacteria</taxon>
        <taxon>Pseudomonadati</taxon>
        <taxon>Myxococcota</taxon>
        <taxon>Myxococcia</taxon>
        <taxon>Myxococcales</taxon>
        <taxon>Cystobacterineae</taxon>
        <taxon>Archangiaceae</taxon>
        <taxon>Archangium</taxon>
    </lineage>
</organism>
<feature type="DNA-binding region" description="H-T-H motif" evidence="4">
    <location>
        <begin position="38"/>
        <end position="57"/>
    </location>
</feature>
<evidence type="ECO:0000256" key="3">
    <source>
        <dbReference type="ARBA" id="ARBA00023163"/>
    </source>
</evidence>
<dbReference type="GO" id="GO:0003700">
    <property type="term" value="F:DNA-binding transcription factor activity"/>
    <property type="evidence" value="ECO:0007669"/>
    <property type="project" value="TreeGrafter"/>
</dbReference>
<dbReference type="Proteomes" id="UP000249061">
    <property type="component" value="Unassembled WGS sequence"/>
</dbReference>
<dbReference type="GO" id="GO:0000976">
    <property type="term" value="F:transcription cis-regulatory region binding"/>
    <property type="evidence" value="ECO:0007669"/>
    <property type="project" value="TreeGrafter"/>
</dbReference>
<dbReference type="AlphaFoldDB" id="A0A2W5T4N0"/>
<dbReference type="Gene3D" id="1.10.357.10">
    <property type="entry name" value="Tetracycline Repressor, domain 2"/>
    <property type="match status" value="1"/>
</dbReference>
<evidence type="ECO:0000259" key="5">
    <source>
        <dbReference type="PROSITE" id="PS50977"/>
    </source>
</evidence>
<dbReference type="EMBL" id="QFQP01000028">
    <property type="protein sequence ID" value="PZR07833.1"/>
    <property type="molecule type" value="Genomic_DNA"/>
</dbReference>
<dbReference type="SUPFAM" id="SSF46689">
    <property type="entry name" value="Homeodomain-like"/>
    <property type="match status" value="1"/>
</dbReference>
<protein>
    <submittedName>
        <fullName evidence="6">TetR family transcriptional regulator</fullName>
    </submittedName>
</protein>
<dbReference type="InterPro" id="IPR025996">
    <property type="entry name" value="MT1864/Rv1816-like_C"/>
</dbReference>
<evidence type="ECO:0000313" key="7">
    <source>
        <dbReference type="Proteomes" id="UP000249061"/>
    </source>
</evidence>
<evidence type="ECO:0000313" key="6">
    <source>
        <dbReference type="EMBL" id="PZR07833.1"/>
    </source>
</evidence>
<dbReference type="SUPFAM" id="SSF48498">
    <property type="entry name" value="Tetracyclin repressor-like, C-terminal domain"/>
    <property type="match status" value="1"/>
</dbReference>
<comment type="caution">
    <text evidence="6">The sequence shown here is derived from an EMBL/GenBank/DDBJ whole genome shotgun (WGS) entry which is preliminary data.</text>
</comment>
<dbReference type="Pfam" id="PF00440">
    <property type="entry name" value="TetR_N"/>
    <property type="match status" value="1"/>
</dbReference>
<evidence type="ECO:0000256" key="2">
    <source>
        <dbReference type="ARBA" id="ARBA00023125"/>
    </source>
</evidence>
<gene>
    <name evidence="6" type="ORF">DI536_26070</name>
</gene>
<feature type="domain" description="HTH tetR-type" evidence="5">
    <location>
        <begin position="15"/>
        <end position="75"/>
    </location>
</feature>
<dbReference type="PROSITE" id="PS50977">
    <property type="entry name" value="HTH_TETR_2"/>
    <property type="match status" value="1"/>
</dbReference>
<dbReference type="InterPro" id="IPR050109">
    <property type="entry name" value="HTH-type_TetR-like_transc_reg"/>
</dbReference>
<evidence type="ECO:0000256" key="4">
    <source>
        <dbReference type="PROSITE-ProRule" id="PRU00335"/>
    </source>
</evidence>
<dbReference type="InterPro" id="IPR001647">
    <property type="entry name" value="HTH_TetR"/>
</dbReference>
<dbReference type="InterPro" id="IPR036271">
    <property type="entry name" value="Tet_transcr_reg_TetR-rel_C_sf"/>
</dbReference>
<name>A0A2W5T4N0_9BACT</name>
<reference evidence="6 7" key="1">
    <citation type="submission" date="2017-08" db="EMBL/GenBank/DDBJ databases">
        <title>Infants hospitalized years apart are colonized by the same room-sourced microbial strains.</title>
        <authorList>
            <person name="Brooks B."/>
            <person name="Olm M.R."/>
            <person name="Firek B.A."/>
            <person name="Baker R."/>
            <person name="Thomas B.C."/>
            <person name="Morowitz M.J."/>
            <person name="Banfield J.F."/>
        </authorList>
    </citation>
    <scope>NUCLEOTIDE SEQUENCE [LARGE SCALE GENOMIC DNA]</scope>
    <source>
        <strain evidence="6">S2_003_000_R2_14</strain>
    </source>
</reference>
<evidence type="ECO:0000256" key="1">
    <source>
        <dbReference type="ARBA" id="ARBA00023015"/>
    </source>
</evidence>
<dbReference type="InterPro" id="IPR009057">
    <property type="entry name" value="Homeodomain-like_sf"/>
</dbReference>
<dbReference type="PANTHER" id="PTHR30055">
    <property type="entry name" value="HTH-TYPE TRANSCRIPTIONAL REGULATOR RUTR"/>
    <property type="match status" value="1"/>
</dbReference>
<keyword evidence="2 4" id="KW-0238">DNA-binding</keyword>
<proteinExistence type="predicted"/>
<keyword evidence="1" id="KW-0805">Transcription regulation</keyword>
<keyword evidence="3" id="KW-0804">Transcription</keyword>
<dbReference type="PANTHER" id="PTHR30055:SF220">
    <property type="entry name" value="TETR-FAMILY REGULATORY PROTEIN"/>
    <property type="match status" value="1"/>
</dbReference>